<protein>
    <submittedName>
        <fullName evidence="1">Uncharacterized protein</fullName>
    </submittedName>
</protein>
<evidence type="ECO:0000313" key="2">
    <source>
        <dbReference type="Proteomes" id="UP000323221"/>
    </source>
</evidence>
<gene>
    <name evidence="1" type="ORF">FQ330_02435</name>
</gene>
<dbReference type="Proteomes" id="UP000323221">
    <property type="component" value="Unassembled WGS sequence"/>
</dbReference>
<reference evidence="1 2" key="1">
    <citation type="submission" date="2019-08" db="EMBL/GenBank/DDBJ databases">
        <title>Agrococcus lahaulensis sp. nov., isolated from a cold desert of the Indian Himalayas.</title>
        <authorList>
            <person name="Qu J.H."/>
        </authorList>
    </citation>
    <scope>NUCLEOTIDE SEQUENCE [LARGE SCALE GENOMIC DNA]</scope>
    <source>
        <strain evidence="1 2">NS18</strain>
    </source>
</reference>
<organism evidence="1 2">
    <name type="scientific">Agrococcus sediminis</name>
    <dbReference type="NCBI Taxonomy" id="2599924"/>
    <lineage>
        <taxon>Bacteria</taxon>
        <taxon>Bacillati</taxon>
        <taxon>Actinomycetota</taxon>
        <taxon>Actinomycetes</taxon>
        <taxon>Micrococcales</taxon>
        <taxon>Microbacteriaceae</taxon>
        <taxon>Agrococcus</taxon>
    </lineage>
</organism>
<keyword evidence="2" id="KW-1185">Reference proteome</keyword>
<dbReference type="OrthoDB" id="9757917at2"/>
<dbReference type="RefSeq" id="WP_146354913.1">
    <property type="nucleotide sequence ID" value="NZ_VOIR01000011.1"/>
</dbReference>
<dbReference type="AlphaFoldDB" id="A0A5M8QJF5"/>
<accession>A0A5M8QJF5</accession>
<dbReference type="EMBL" id="VOIR01000011">
    <property type="protein sequence ID" value="KAA6436287.1"/>
    <property type="molecule type" value="Genomic_DNA"/>
</dbReference>
<sequence length="97" mass="10684">MIVDHDTVLLTASDLTVASNCEWQLLASLDHELGRRDRPPPEDDAMLARTAEPGERHEARILKGLRQQCPVVEIEKLFDAAGQVAAIVATRSQGGRR</sequence>
<evidence type="ECO:0000313" key="1">
    <source>
        <dbReference type="EMBL" id="KAA6436287.1"/>
    </source>
</evidence>
<name>A0A5M8QJF5_9MICO</name>
<proteinExistence type="predicted"/>
<comment type="caution">
    <text evidence="1">The sequence shown here is derived from an EMBL/GenBank/DDBJ whole genome shotgun (WGS) entry which is preliminary data.</text>
</comment>